<feature type="transmembrane region" description="Helical" evidence="5">
    <location>
        <begin position="60"/>
        <end position="83"/>
    </location>
</feature>
<dbReference type="InterPro" id="IPR020846">
    <property type="entry name" value="MFS_dom"/>
</dbReference>
<dbReference type="CDD" id="cd17365">
    <property type="entry name" value="MFS_PcaK_like"/>
    <property type="match status" value="1"/>
</dbReference>
<evidence type="ECO:0000313" key="7">
    <source>
        <dbReference type="EMBL" id="RVU18186.1"/>
    </source>
</evidence>
<dbReference type="EMBL" id="SACP01000010">
    <property type="protein sequence ID" value="RVU18186.1"/>
    <property type="molecule type" value="Genomic_DNA"/>
</dbReference>
<accession>A0A437P7B4</accession>
<organism evidence="7 8">
    <name type="scientific">Methylobacterium oryzihabitans</name>
    <dbReference type="NCBI Taxonomy" id="2499852"/>
    <lineage>
        <taxon>Bacteria</taxon>
        <taxon>Pseudomonadati</taxon>
        <taxon>Pseudomonadota</taxon>
        <taxon>Alphaproteobacteria</taxon>
        <taxon>Hyphomicrobiales</taxon>
        <taxon>Methylobacteriaceae</taxon>
        <taxon>Methylobacterium</taxon>
    </lineage>
</organism>
<dbReference type="Proteomes" id="UP000286997">
    <property type="component" value="Unassembled WGS sequence"/>
</dbReference>
<feature type="domain" description="Major facilitator superfamily (MFS) profile" evidence="6">
    <location>
        <begin position="25"/>
        <end position="435"/>
    </location>
</feature>
<comment type="subcellular location">
    <subcellularLocation>
        <location evidence="1">Membrane</location>
        <topology evidence="1">Multi-pass membrane protein</topology>
    </subcellularLocation>
</comment>
<dbReference type="SUPFAM" id="SSF103473">
    <property type="entry name" value="MFS general substrate transporter"/>
    <property type="match status" value="1"/>
</dbReference>
<feature type="transmembrane region" description="Helical" evidence="5">
    <location>
        <begin position="384"/>
        <end position="403"/>
    </location>
</feature>
<feature type="transmembrane region" description="Helical" evidence="5">
    <location>
        <begin position="90"/>
        <end position="110"/>
    </location>
</feature>
<evidence type="ECO:0000256" key="2">
    <source>
        <dbReference type="ARBA" id="ARBA00022692"/>
    </source>
</evidence>
<dbReference type="Gene3D" id="1.20.1250.20">
    <property type="entry name" value="MFS general substrate transporter like domains"/>
    <property type="match status" value="1"/>
</dbReference>
<protein>
    <submittedName>
        <fullName evidence="7">MFS transporter</fullName>
    </submittedName>
</protein>
<keyword evidence="4 5" id="KW-0472">Membrane</keyword>
<dbReference type="InterPro" id="IPR011701">
    <property type="entry name" value="MFS"/>
</dbReference>
<feature type="transmembrane region" description="Helical" evidence="5">
    <location>
        <begin position="346"/>
        <end position="363"/>
    </location>
</feature>
<dbReference type="AlphaFoldDB" id="A0A437P7B4"/>
<keyword evidence="2 5" id="KW-0812">Transmembrane</keyword>
<feature type="transmembrane region" description="Helical" evidence="5">
    <location>
        <begin position="262"/>
        <end position="283"/>
    </location>
</feature>
<dbReference type="OrthoDB" id="9784658at2"/>
<dbReference type="PROSITE" id="PS50850">
    <property type="entry name" value="MFS"/>
    <property type="match status" value="1"/>
</dbReference>
<dbReference type="GO" id="GO:0005886">
    <property type="term" value="C:plasma membrane"/>
    <property type="evidence" value="ECO:0007669"/>
    <property type="project" value="TreeGrafter"/>
</dbReference>
<evidence type="ECO:0000256" key="3">
    <source>
        <dbReference type="ARBA" id="ARBA00022989"/>
    </source>
</evidence>
<feature type="transmembrane region" description="Helical" evidence="5">
    <location>
        <begin position="178"/>
        <end position="199"/>
    </location>
</feature>
<dbReference type="InterPro" id="IPR036259">
    <property type="entry name" value="MFS_trans_sf"/>
</dbReference>
<keyword evidence="3 5" id="KW-1133">Transmembrane helix</keyword>
<dbReference type="InterPro" id="IPR005829">
    <property type="entry name" value="Sugar_transporter_CS"/>
</dbReference>
<evidence type="ECO:0000256" key="4">
    <source>
        <dbReference type="ARBA" id="ARBA00023136"/>
    </source>
</evidence>
<evidence type="ECO:0000256" key="1">
    <source>
        <dbReference type="ARBA" id="ARBA00004141"/>
    </source>
</evidence>
<name>A0A437P7B4_9HYPH</name>
<comment type="caution">
    <text evidence="7">The sequence shown here is derived from an EMBL/GenBank/DDBJ whole genome shotgun (WGS) entry which is preliminary data.</text>
</comment>
<evidence type="ECO:0000313" key="8">
    <source>
        <dbReference type="Proteomes" id="UP000286997"/>
    </source>
</evidence>
<dbReference type="Pfam" id="PF07690">
    <property type="entry name" value="MFS_1"/>
    <property type="match status" value="1"/>
</dbReference>
<feature type="transmembrane region" description="Helical" evidence="5">
    <location>
        <begin position="409"/>
        <end position="432"/>
    </location>
</feature>
<keyword evidence="8" id="KW-1185">Reference proteome</keyword>
<dbReference type="PANTHER" id="PTHR23508:SF10">
    <property type="entry name" value="CARBOXYLIC ACID TRANSPORTER PROTEIN HOMOLOG"/>
    <property type="match status" value="1"/>
</dbReference>
<sequence length="452" mass="47466">MAERRITDIQGLINESRFSGFQWLIFALCFLIVLLDGFDTAAIGYIAPSLVAEWGVSRPALAPVLSAALFGLAFGALSAGPLADRFGRKAVLVVSVLVFGVACLLSGFSGDLTQLVVWRFVTGLGLGAAMPNAVTLMSEYCPDARRATLTNAMFCGFPLGAAFGGFLAAWMIPHFGWRSVLVLGGIVPLVLVVLLAALLPESARYLAARGAAPERLRRILRRISPAADLATEFRITEAAPASGARSGIGVVLSRPYLVGSAMLWLAYFMGLVIFYALINWMPILFKDAGLQPQTAALIAALFPLGGVGAILFGWLMDRFDGNLIIAAGFGLTAVAVWAIGQATGNHGLLMLVVFLAGTLMNTAQSSLPALAAGYYPTQGRATGVAWMLGLGRFGGIAGSFLVAELSRRQLGFAEVFTVVAIPGLIACAALVAKRLAQPGVTRPAPRGEVLGH</sequence>
<feature type="transmembrane region" description="Helical" evidence="5">
    <location>
        <begin position="295"/>
        <end position="316"/>
    </location>
</feature>
<proteinExistence type="predicted"/>
<dbReference type="PANTHER" id="PTHR23508">
    <property type="entry name" value="CARBOXYLIC ACID TRANSPORTER PROTEIN HOMOLOG"/>
    <property type="match status" value="1"/>
</dbReference>
<evidence type="ECO:0000259" key="6">
    <source>
        <dbReference type="PROSITE" id="PS50850"/>
    </source>
</evidence>
<reference evidence="7 8" key="1">
    <citation type="submission" date="2019-01" db="EMBL/GenBank/DDBJ databases">
        <authorList>
            <person name="Chen W.-M."/>
        </authorList>
    </citation>
    <scope>NUCLEOTIDE SEQUENCE [LARGE SCALE GENOMIC DNA]</scope>
    <source>
        <strain evidence="7 8">TER-1</strain>
    </source>
</reference>
<gene>
    <name evidence="7" type="ORF">EOE48_12455</name>
</gene>
<feature type="transmembrane region" description="Helical" evidence="5">
    <location>
        <begin position="149"/>
        <end position="172"/>
    </location>
</feature>
<evidence type="ECO:0000256" key="5">
    <source>
        <dbReference type="SAM" id="Phobius"/>
    </source>
</evidence>
<feature type="transmembrane region" description="Helical" evidence="5">
    <location>
        <begin position="323"/>
        <end position="340"/>
    </location>
</feature>
<feature type="transmembrane region" description="Helical" evidence="5">
    <location>
        <begin position="116"/>
        <end position="137"/>
    </location>
</feature>
<dbReference type="PROSITE" id="PS00217">
    <property type="entry name" value="SUGAR_TRANSPORT_2"/>
    <property type="match status" value="1"/>
</dbReference>
<dbReference type="RefSeq" id="WP_127729399.1">
    <property type="nucleotide sequence ID" value="NZ_SACP01000010.1"/>
</dbReference>
<feature type="transmembrane region" description="Helical" evidence="5">
    <location>
        <begin position="21"/>
        <end position="48"/>
    </location>
</feature>
<dbReference type="GO" id="GO:0046943">
    <property type="term" value="F:carboxylic acid transmembrane transporter activity"/>
    <property type="evidence" value="ECO:0007669"/>
    <property type="project" value="TreeGrafter"/>
</dbReference>
<dbReference type="PROSITE" id="PS00216">
    <property type="entry name" value="SUGAR_TRANSPORT_1"/>
    <property type="match status" value="1"/>
</dbReference>